<proteinExistence type="predicted"/>
<dbReference type="RefSeq" id="WP_012175756.1">
    <property type="nucleotide sequence ID" value="NC_009943.1"/>
</dbReference>
<reference evidence="2 3" key="1">
    <citation type="submission" date="2007-10" db="EMBL/GenBank/DDBJ databases">
        <title>Complete sequence of Desulfococcus oleovorans Hxd3.</title>
        <authorList>
            <consortium name="US DOE Joint Genome Institute"/>
            <person name="Copeland A."/>
            <person name="Lucas S."/>
            <person name="Lapidus A."/>
            <person name="Barry K."/>
            <person name="Glavina del Rio T."/>
            <person name="Dalin E."/>
            <person name="Tice H."/>
            <person name="Pitluck S."/>
            <person name="Kiss H."/>
            <person name="Brettin T."/>
            <person name="Bruce D."/>
            <person name="Detter J.C."/>
            <person name="Han C."/>
            <person name="Schmutz J."/>
            <person name="Larimer F."/>
            <person name="Land M."/>
            <person name="Hauser L."/>
            <person name="Kyrpides N."/>
            <person name="Kim E."/>
            <person name="Wawrik B."/>
            <person name="Richardson P."/>
        </authorList>
    </citation>
    <scope>NUCLEOTIDE SEQUENCE [LARGE SCALE GENOMIC DNA]</scope>
    <source>
        <strain evidence="3">DSM 6200 / JCM 39069 / Hxd3</strain>
    </source>
</reference>
<keyword evidence="3" id="KW-1185">Reference proteome</keyword>
<sequence length="185" mass="21370">MPKKHGDIIPEEKILNIIIVVRGKKVILDSDLATLYGVETRRLNEQVRRNIDKFPDDFMFQLTKGEFENLKSQFATSSSTWGGRRKLPLVFTEHGALQAANILNSSQANKMSVFIVRTFIKLREMALKNEKLSRKFIELEKRVSDHDEILIELVHEIRKLIDSPKGKKQSIGFIEPVKRKKKNIS</sequence>
<dbReference type="AlphaFoldDB" id="A8ZVF7"/>
<dbReference type="InterPro" id="IPR018873">
    <property type="entry name" value="KilA-N_DNA-bd_domain"/>
</dbReference>
<dbReference type="Pfam" id="PF10543">
    <property type="entry name" value="ORF6N"/>
    <property type="match status" value="1"/>
</dbReference>
<protein>
    <recommendedName>
        <fullName evidence="1">KilA-N DNA-binding domain-containing protein</fullName>
    </recommendedName>
</protein>
<dbReference type="KEGG" id="dol:Dole_2340"/>
<dbReference type="HOGENOM" id="CLU_055403_2_0_7"/>
<feature type="domain" description="KilA-N DNA-binding" evidence="1">
    <location>
        <begin position="18"/>
        <end position="101"/>
    </location>
</feature>
<organism evidence="2 3">
    <name type="scientific">Desulfosudis oleivorans (strain DSM 6200 / JCM 39069 / Hxd3)</name>
    <name type="common">Desulfococcus oleovorans</name>
    <dbReference type="NCBI Taxonomy" id="96561"/>
    <lineage>
        <taxon>Bacteria</taxon>
        <taxon>Pseudomonadati</taxon>
        <taxon>Thermodesulfobacteriota</taxon>
        <taxon>Desulfobacteria</taxon>
        <taxon>Desulfobacterales</taxon>
        <taxon>Desulfosudaceae</taxon>
        <taxon>Desulfosudis</taxon>
    </lineage>
</organism>
<dbReference type="STRING" id="96561.Dole_2340"/>
<dbReference type="eggNOG" id="COG0449">
    <property type="taxonomic scope" value="Bacteria"/>
</dbReference>
<evidence type="ECO:0000313" key="2">
    <source>
        <dbReference type="EMBL" id="ABW68144.1"/>
    </source>
</evidence>
<dbReference type="EMBL" id="CP000859">
    <property type="protein sequence ID" value="ABW68144.1"/>
    <property type="molecule type" value="Genomic_DNA"/>
</dbReference>
<gene>
    <name evidence="2" type="ordered locus">Dole_2340</name>
</gene>
<accession>A8ZVF7</accession>
<evidence type="ECO:0000313" key="3">
    <source>
        <dbReference type="Proteomes" id="UP000008561"/>
    </source>
</evidence>
<dbReference type="Proteomes" id="UP000008561">
    <property type="component" value="Chromosome"/>
</dbReference>
<evidence type="ECO:0000259" key="1">
    <source>
        <dbReference type="Pfam" id="PF10543"/>
    </source>
</evidence>
<name>A8ZVF7_DESOH</name>